<name>A0A378NV55_9FIRM</name>
<dbReference type="NCBIfam" id="NF011397">
    <property type="entry name" value="PRK14822.1"/>
    <property type="match status" value="1"/>
</dbReference>
<evidence type="ECO:0000256" key="5">
    <source>
        <dbReference type="ARBA" id="ARBA00022801"/>
    </source>
</evidence>
<comment type="caution">
    <text evidence="10">Lacks conserved residue(s) required for the propagation of feature annotation.</text>
</comment>
<dbReference type="EMBL" id="UGPP01000001">
    <property type="protein sequence ID" value="STY71705.1"/>
    <property type="molecule type" value="Genomic_DNA"/>
</dbReference>
<comment type="similarity">
    <text evidence="1 10 11">Belongs to the HAM1 NTPase family.</text>
</comment>
<evidence type="ECO:0000256" key="7">
    <source>
        <dbReference type="ARBA" id="ARBA00023080"/>
    </source>
</evidence>
<keyword evidence="7 10" id="KW-0546">Nucleotide metabolism</keyword>
<feature type="binding site" evidence="10">
    <location>
        <begin position="182"/>
        <end position="183"/>
    </location>
    <ligand>
        <name>substrate</name>
    </ligand>
</feature>
<evidence type="ECO:0000256" key="11">
    <source>
        <dbReference type="RuleBase" id="RU003781"/>
    </source>
</evidence>
<evidence type="ECO:0000313" key="13">
    <source>
        <dbReference type="Proteomes" id="UP000255234"/>
    </source>
</evidence>
<dbReference type="Gene3D" id="3.90.950.10">
    <property type="match status" value="1"/>
</dbReference>
<feature type="binding site" evidence="10">
    <location>
        <position position="72"/>
    </location>
    <ligand>
        <name>substrate</name>
    </ligand>
</feature>
<proteinExistence type="inferred from homology"/>
<dbReference type="GO" id="GO:0009117">
    <property type="term" value="P:nucleotide metabolic process"/>
    <property type="evidence" value="ECO:0007669"/>
    <property type="project" value="UniProtKB-KW"/>
</dbReference>
<dbReference type="InterPro" id="IPR020922">
    <property type="entry name" value="dITP/XTP_pyrophosphatase"/>
</dbReference>
<dbReference type="Proteomes" id="UP000255234">
    <property type="component" value="Unassembled WGS sequence"/>
</dbReference>
<evidence type="ECO:0000256" key="4">
    <source>
        <dbReference type="ARBA" id="ARBA00022741"/>
    </source>
</evidence>
<keyword evidence="5 10" id="KW-0378">Hydrolase</keyword>
<comment type="catalytic activity">
    <reaction evidence="10">
        <text>ITP + H2O = IMP + diphosphate + H(+)</text>
        <dbReference type="Rhea" id="RHEA:29399"/>
        <dbReference type="ChEBI" id="CHEBI:15377"/>
        <dbReference type="ChEBI" id="CHEBI:15378"/>
        <dbReference type="ChEBI" id="CHEBI:33019"/>
        <dbReference type="ChEBI" id="CHEBI:58053"/>
        <dbReference type="ChEBI" id="CHEBI:61402"/>
        <dbReference type="EC" id="3.6.1.66"/>
    </reaction>
</comment>
<feature type="active site" description="Proton acceptor" evidence="10">
    <location>
        <position position="71"/>
    </location>
</feature>
<dbReference type="GO" id="GO:0046872">
    <property type="term" value="F:metal ion binding"/>
    <property type="evidence" value="ECO:0007669"/>
    <property type="project" value="UniProtKB-KW"/>
</dbReference>
<keyword evidence="6 10" id="KW-0460">Magnesium</keyword>
<evidence type="ECO:0000256" key="6">
    <source>
        <dbReference type="ARBA" id="ARBA00022842"/>
    </source>
</evidence>
<gene>
    <name evidence="12" type="ORF">NCTC10571_01868</name>
</gene>
<evidence type="ECO:0000256" key="1">
    <source>
        <dbReference type="ARBA" id="ARBA00008023"/>
    </source>
</evidence>
<dbReference type="PANTHER" id="PTHR11067">
    <property type="entry name" value="INOSINE TRIPHOSPHATE PYROPHOSPHATASE/HAM1 PROTEIN"/>
    <property type="match status" value="1"/>
</dbReference>
<dbReference type="InterPro" id="IPR002637">
    <property type="entry name" value="RdgB/HAM1"/>
</dbReference>
<evidence type="ECO:0000256" key="3">
    <source>
        <dbReference type="ARBA" id="ARBA00022723"/>
    </source>
</evidence>
<dbReference type="GO" id="GO:0000166">
    <property type="term" value="F:nucleotide binding"/>
    <property type="evidence" value="ECO:0007669"/>
    <property type="project" value="UniProtKB-KW"/>
</dbReference>
<reference evidence="12 13" key="1">
    <citation type="submission" date="2018-06" db="EMBL/GenBank/DDBJ databases">
        <authorList>
            <consortium name="Pathogen Informatics"/>
            <person name="Doyle S."/>
        </authorList>
    </citation>
    <scope>NUCLEOTIDE SEQUENCE [LARGE SCALE GENOMIC DNA]</scope>
    <source>
        <strain evidence="12 13">NCTC10571</strain>
    </source>
</reference>
<comment type="function">
    <text evidence="10">Pyrophosphatase that catalyzes the hydrolysis of nucleoside triphosphates to their monophosphate derivatives, with a high preference for the non-canonical purine nucleotides XTP (xanthosine triphosphate), dITP (deoxyinosine triphosphate) and ITP. Seems to function as a house-cleaning enzyme that removes non-canonical purine nucleotides from the nucleotide pool, thus preventing their incorporation into DNA/RNA and avoiding chromosomal lesions.</text>
</comment>
<evidence type="ECO:0000313" key="12">
    <source>
        <dbReference type="EMBL" id="STY71705.1"/>
    </source>
</evidence>
<dbReference type="NCBIfam" id="TIGR00042">
    <property type="entry name" value="RdgB/HAM1 family non-canonical purine NTP pyrophosphatase"/>
    <property type="match status" value="1"/>
</dbReference>
<keyword evidence="4 10" id="KW-0547">Nucleotide-binding</keyword>
<feature type="binding site" evidence="10">
    <location>
        <position position="71"/>
    </location>
    <ligand>
        <name>Mg(2+)</name>
        <dbReference type="ChEBI" id="CHEBI:18420"/>
    </ligand>
</feature>
<evidence type="ECO:0000256" key="2">
    <source>
        <dbReference type="ARBA" id="ARBA00011738"/>
    </source>
</evidence>
<dbReference type="EC" id="3.6.1.66" evidence="10"/>
<evidence type="ECO:0000256" key="9">
    <source>
        <dbReference type="ARBA" id="ARBA00052017"/>
    </source>
</evidence>
<dbReference type="GO" id="GO:0036220">
    <property type="term" value="F:ITP diphosphatase activity"/>
    <property type="evidence" value="ECO:0007669"/>
    <property type="project" value="UniProtKB-UniRule"/>
</dbReference>
<comment type="catalytic activity">
    <reaction evidence="8 10">
        <text>dITP + H2O = dIMP + diphosphate + H(+)</text>
        <dbReference type="Rhea" id="RHEA:28342"/>
        <dbReference type="ChEBI" id="CHEBI:15377"/>
        <dbReference type="ChEBI" id="CHEBI:15378"/>
        <dbReference type="ChEBI" id="CHEBI:33019"/>
        <dbReference type="ChEBI" id="CHEBI:61194"/>
        <dbReference type="ChEBI" id="CHEBI:61382"/>
        <dbReference type="EC" id="3.6.1.66"/>
    </reaction>
</comment>
<dbReference type="GO" id="GO:0005829">
    <property type="term" value="C:cytosol"/>
    <property type="evidence" value="ECO:0007669"/>
    <property type="project" value="TreeGrafter"/>
</dbReference>
<dbReference type="FunFam" id="3.90.950.10:FF:000001">
    <property type="entry name" value="dITP/XTP pyrophosphatase"/>
    <property type="match status" value="1"/>
</dbReference>
<dbReference type="Pfam" id="PF01725">
    <property type="entry name" value="Ham1p_like"/>
    <property type="match status" value="1"/>
</dbReference>
<sequence>MMKKIIVATKNQGKIKEMINAFKNLPVELHSLSEFGPLPDAVEDGTTFEENAIKKAKFYAQKTGYACLADDSGLTIDILDGAPGIYSARFAGYHADDLANNKKMIEELQKKNVEQSTAQYVCSLVFVDTDGKTLTCTQKCEGIIRIFAQGNNGFGYDPYFFVPDLQKTMAELTIEEKNNISHRGKALREMEIQLGEYLK</sequence>
<accession>A0A378NV55</accession>
<evidence type="ECO:0000256" key="10">
    <source>
        <dbReference type="HAMAP-Rule" id="MF_01405"/>
    </source>
</evidence>
<dbReference type="HAMAP" id="MF_01405">
    <property type="entry name" value="Non_canon_purine_NTPase"/>
    <property type="match status" value="1"/>
</dbReference>
<dbReference type="GO" id="GO:0035870">
    <property type="term" value="F:dITP diphosphatase activity"/>
    <property type="evidence" value="ECO:0007669"/>
    <property type="project" value="UniProtKB-UniRule"/>
</dbReference>
<comment type="catalytic activity">
    <reaction evidence="9 10">
        <text>XTP + H2O = XMP + diphosphate + H(+)</text>
        <dbReference type="Rhea" id="RHEA:28610"/>
        <dbReference type="ChEBI" id="CHEBI:15377"/>
        <dbReference type="ChEBI" id="CHEBI:15378"/>
        <dbReference type="ChEBI" id="CHEBI:33019"/>
        <dbReference type="ChEBI" id="CHEBI:57464"/>
        <dbReference type="ChEBI" id="CHEBI:61314"/>
        <dbReference type="EC" id="3.6.1.66"/>
    </reaction>
</comment>
<dbReference type="CDD" id="cd00515">
    <property type="entry name" value="HAM1"/>
    <property type="match status" value="1"/>
</dbReference>
<protein>
    <recommendedName>
        <fullName evidence="10">dITP/XTP pyrophosphatase</fullName>
        <ecNumber evidence="10">3.6.1.66</ecNumber>
    </recommendedName>
    <alternativeName>
        <fullName evidence="10">Non-canonical purine NTP pyrophosphatase</fullName>
    </alternativeName>
    <alternativeName>
        <fullName evidence="10">Non-standard purine NTP pyrophosphatase</fullName>
    </alternativeName>
    <alternativeName>
        <fullName evidence="10">Nucleoside-triphosphate diphosphatase</fullName>
    </alternativeName>
    <alternativeName>
        <fullName evidence="10">Nucleoside-triphosphate pyrophosphatase</fullName>
        <shortName evidence="10">NTPase</shortName>
    </alternativeName>
</protein>
<feature type="binding site" evidence="10">
    <location>
        <begin position="9"/>
        <end position="14"/>
    </location>
    <ligand>
        <name>substrate</name>
    </ligand>
</feature>
<feature type="binding site" evidence="10">
    <location>
        <begin position="154"/>
        <end position="157"/>
    </location>
    <ligand>
        <name>substrate</name>
    </ligand>
</feature>
<comment type="subunit">
    <text evidence="2 10">Homodimer.</text>
</comment>
<feature type="binding site" evidence="10">
    <location>
        <position position="177"/>
    </location>
    <ligand>
        <name>substrate</name>
    </ligand>
</feature>
<dbReference type="PANTHER" id="PTHR11067:SF9">
    <property type="entry name" value="INOSINE TRIPHOSPHATE PYROPHOSPHATASE"/>
    <property type="match status" value="1"/>
</dbReference>
<dbReference type="InterPro" id="IPR029001">
    <property type="entry name" value="ITPase-like_fam"/>
</dbReference>
<dbReference type="AlphaFoldDB" id="A0A378NV55"/>
<dbReference type="GO" id="GO:0036222">
    <property type="term" value="F:XTP diphosphatase activity"/>
    <property type="evidence" value="ECO:0007669"/>
    <property type="project" value="UniProtKB-UniRule"/>
</dbReference>
<comment type="cofactor">
    <cofactor evidence="10">
        <name>Mg(2+)</name>
        <dbReference type="ChEBI" id="CHEBI:18420"/>
    </cofactor>
    <text evidence="10">Binds 1 Mg(2+) ion per subunit.</text>
</comment>
<dbReference type="GO" id="GO:0017111">
    <property type="term" value="F:ribonucleoside triphosphate phosphatase activity"/>
    <property type="evidence" value="ECO:0007669"/>
    <property type="project" value="InterPro"/>
</dbReference>
<keyword evidence="3 10" id="KW-0479">Metal-binding</keyword>
<dbReference type="SUPFAM" id="SSF52972">
    <property type="entry name" value="ITPase-like"/>
    <property type="match status" value="1"/>
</dbReference>
<organism evidence="12 13">
    <name type="scientific">Megamonas hypermegale</name>
    <dbReference type="NCBI Taxonomy" id="158847"/>
    <lineage>
        <taxon>Bacteria</taxon>
        <taxon>Bacillati</taxon>
        <taxon>Bacillota</taxon>
        <taxon>Negativicutes</taxon>
        <taxon>Selenomonadales</taxon>
        <taxon>Selenomonadaceae</taxon>
        <taxon>Megamonas</taxon>
    </lineage>
</organism>
<dbReference type="GO" id="GO:0009146">
    <property type="term" value="P:purine nucleoside triphosphate catabolic process"/>
    <property type="evidence" value="ECO:0007669"/>
    <property type="project" value="UniProtKB-UniRule"/>
</dbReference>
<evidence type="ECO:0000256" key="8">
    <source>
        <dbReference type="ARBA" id="ARBA00051875"/>
    </source>
</evidence>